<evidence type="ECO:0000313" key="3">
    <source>
        <dbReference type="Proteomes" id="UP000018144"/>
    </source>
</evidence>
<proteinExistence type="predicted"/>
<sequence>MSPPTRNIPPNPPITPIPRPQILPTAPLKSITNKFLNEEFTIDSQIFGVERIGEVYPPISDSVLVPFPGSFPPDTFQTGCPLDISHPIRYRTVTEKRDNPRQRRREVYKNIPVRAINLEAERGRSRIGRGRGAGNGGQED</sequence>
<reference evidence="2 3" key="1">
    <citation type="journal article" date="2013" name="PLoS Genet.">
        <title>The genome and development-dependent transcriptomes of Pyronema confluens: a window into fungal evolution.</title>
        <authorList>
            <person name="Traeger S."/>
            <person name="Altegoer F."/>
            <person name="Freitag M."/>
            <person name="Gabaldon T."/>
            <person name="Kempken F."/>
            <person name="Kumar A."/>
            <person name="Marcet-Houben M."/>
            <person name="Poggeler S."/>
            <person name="Stajich J.E."/>
            <person name="Nowrousian M."/>
        </authorList>
    </citation>
    <scope>NUCLEOTIDE SEQUENCE [LARGE SCALE GENOMIC DNA]</scope>
    <source>
        <strain evidence="3">CBS 100304</strain>
        <tissue evidence="2">Vegetative mycelium</tissue>
    </source>
</reference>
<organism evidence="2 3">
    <name type="scientific">Pyronema omphalodes (strain CBS 100304)</name>
    <name type="common">Pyronema confluens</name>
    <dbReference type="NCBI Taxonomy" id="1076935"/>
    <lineage>
        <taxon>Eukaryota</taxon>
        <taxon>Fungi</taxon>
        <taxon>Dikarya</taxon>
        <taxon>Ascomycota</taxon>
        <taxon>Pezizomycotina</taxon>
        <taxon>Pezizomycetes</taxon>
        <taxon>Pezizales</taxon>
        <taxon>Pyronemataceae</taxon>
        <taxon>Pyronema</taxon>
    </lineage>
</organism>
<dbReference type="EMBL" id="HF935289">
    <property type="protein sequence ID" value="CCX06429.1"/>
    <property type="molecule type" value="Genomic_DNA"/>
</dbReference>
<name>U4L8F7_PYROM</name>
<evidence type="ECO:0000313" key="2">
    <source>
        <dbReference type="EMBL" id="CCX06429.1"/>
    </source>
</evidence>
<gene>
    <name evidence="2" type="ORF">PCON_06016</name>
</gene>
<feature type="region of interest" description="Disordered" evidence="1">
    <location>
        <begin position="120"/>
        <end position="140"/>
    </location>
</feature>
<accession>U4L8F7</accession>
<protein>
    <submittedName>
        <fullName evidence="2">Uncharacterized protein</fullName>
    </submittedName>
</protein>
<feature type="compositionally biased region" description="Gly residues" evidence="1">
    <location>
        <begin position="130"/>
        <end position="140"/>
    </location>
</feature>
<keyword evidence="3" id="KW-1185">Reference proteome</keyword>
<evidence type="ECO:0000256" key="1">
    <source>
        <dbReference type="SAM" id="MobiDB-lite"/>
    </source>
</evidence>
<dbReference type="Proteomes" id="UP000018144">
    <property type="component" value="Unassembled WGS sequence"/>
</dbReference>
<feature type="region of interest" description="Disordered" evidence="1">
    <location>
        <begin position="1"/>
        <end position="20"/>
    </location>
</feature>
<dbReference type="AlphaFoldDB" id="U4L8F7"/>